<dbReference type="Pfam" id="PF00672">
    <property type="entry name" value="HAMP"/>
    <property type="match status" value="1"/>
</dbReference>
<dbReference type="InterPro" id="IPR036097">
    <property type="entry name" value="HisK_dim/P_sf"/>
</dbReference>
<evidence type="ECO:0000256" key="4">
    <source>
        <dbReference type="ARBA" id="ARBA00022475"/>
    </source>
</evidence>
<proteinExistence type="predicted"/>
<keyword evidence="9" id="KW-1133">Transmembrane helix</keyword>
<evidence type="ECO:0000313" key="14">
    <source>
        <dbReference type="Proteomes" id="UP000198623"/>
    </source>
</evidence>
<gene>
    <name evidence="13" type="ORF">SAMN05216175_10687</name>
</gene>
<dbReference type="InterPro" id="IPR033463">
    <property type="entry name" value="sCache_3"/>
</dbReference>
<dbReference type="EC" id="2.7.13.3" evidence="3"/>
<dbReference type="PANTHER" id="PTHR43065">
    <property type="entry name" value="SENSOR HISTIDINE KINASE"/>
    <property type="match status" value="1"/>
</dbReference>
<dbReference type="SUPFAM" id="SSF55874">
    <property type="entry name" value="ATPase domain of HSP90 chaperone/DNA topoisomerase II/histidine kinase"/>
    <property type="match status" value="1"/>
</dbReference>
<dbReference type="GO" id="GO:0000155">
    <property type="term" value="F:phosphorelay sensor kinase activity"/>
    <property type="evidence" value="ECO:0007669"/>
    <property type="project" value="InterPro"/>
</dbReference>
<evidence type="ECO:0000256" key="6">
    <source>
        <dbReference type="ARBA" id="ARBA00022679"/>
    </source>
</evidence>
<dbReference type="PROSITE" id="PS50885">
    <property type="entry name" value="HAMP"/>
    <property type="match status" value="1"/>
</dbReference>
<dbReference type="Proteomes" id="UP000198623">
    <property type="component" value="Unassembled WGS sequence"/>
</dbReference>
<dbReference type="SUPFAM" id="SSF103190">
    <property type="entry name" value="Sensory domain-like"/>
    <property type="match status" value="1"/>
</dbReference>
<dbReference type="Pfam" id="PF17202">
    <property type="entry name" value="sCache_3_3"/>
    <property type="match status" value="1"/>
</dbReference>
<dbReference type="Gene3D" id="6.10.340.10">
    <property type="match status" value="1"/>
</dbReference>
<accession>A0A1I2RMY8</accession>
<dbReference type="InterPro" id="IPR036890">
    <property type="entry name" value="HATPase_C_sf"/>
</dbReference>
<keyword evidence="5" id="KW-0597">Phosphoprotein</keyword>
<keyword evidence="6" id="KW-0808">Transferase</keyword>
<dbReference type="InterPro" id="IPR004358">
    <property type="entry name" value="Sig_transdc_His_kin-like_C"/>
</dbReference>
<dbReference type="PRINTS" id="PR00344">
    <property type="entry name" value="BCTRLSENSOR"/>
</dbReference>
<dbReference type="GO" id="GO:0005886">
    <property type="term" value="C:plasma membrane"/>
    <property type="evidence" value="ECO:0007669"/>
    <property type="project" value="UniProtKB-SubCell"/>
</dbReference>
<evidence type="ECO:0000256" key="8">
    <source>
        <dbReference type="ARBA" id="ARBA00022777"/>
    </source>
</evidence>
<dbReference type="SMART" id="SM00387">
    <property type="entry name" value="HATPase_c"/>
    <property type="match status" value="1"/>
</dbReference>
<dbReference type="InterPro" id="IPR003594">
    <property type="entry name" value="HATPase_dom"/>
</dbReference>
<evidence type="ECO:0000256" key="9">
    <source>
        <dbReference type="ARBA" id="ARBA00022989"/>
    </source>
</evidence>
<dbReference type="OrthoDB" id="1931120at2"/>
<evidence type="ECO:0000256" key="1">
    <source>
        <dbReference type="ARBA" id="ARBA00000085"/>
    </source>
</evidence>
<dbReference type="InterPro" id="IPR003661">
    <property type="entry name" value="HisK_dim/P_dom"/>
</dbReference>
<name>A0A1I2RMY8_9GAMM</name>
<keyword evidence="8 13" id="KW-0418">Kinase</keyword>
<dbReference type="Pfam" id="PF02518">
    <property type="entry name" value="HATPase_c"/>
    <property type="match status" value="1"/>
</dbReference>
<dbReference type="SUPFAM" id="SSF47384">
    <property type="entry name" value="Homodimeric domain of signal transducing histidine kinase"/>
    <property type="match status" value="1"/>
</dbReference>
<dbReference type="RefSeq" id="WP_090727725.1">
    <property type="nucleotide sequence ID" value="NZ_FOOU01000006.1"/>
</dbReference>
<protein>
    <recommendedName>
        <fullName evidence="3">histidine kinase</fullName>
        <ecNumber evidence="3">2.7.13.3</ecNumber>
    </recommendedName>
</protein>
<evidence type="ECO:0000256" key="3">
    <source>
        <dbReference type="ARBA" id="ARBA00012438"/>
    </source>
</evidence>
<dbReference type="EMBL" id="FOOU01000006">
    <property type="protein sequence ID" value="SFG39126.1"/>
    <property type="molecule type" value="Genomic_DNA"/>
</dbReference>
<dbReference type="CDD" id="cd00082">
    <property type="entry name" value="HisKA"/>
    <property type="match status" value="1"/>
</dbReference>
<dbReference type="AlphaFoldDB" id="A0A1I2RMY8"/>
<evidence type="ECO:0000259" key="12">
    <source>
        <dbReference type="PROSITE" id="PS50885"/>
    </source>
</evidence>
<evidence type="ECO:0000256" key="5">
    <source>
        <dbReference type="ARBA" id="ARBA00022553"/>
    </source>
</evidence>
<feature type="domain" description="Histidine kinase" evidence="11">
    <location>
        <begin position="467"/>
        <end position="701"/>
    </location>
</feature>
<reference evidence="14" key="1">
    <citation type="submission" date="2016-10" db="EMBL/GenBank/DDBJ databases">
        <authorList>
            <person name="Varghese N."/>
            <person name="Submissions S."/>
        </authorList>
    </citation>
    <scope>NUCLEOTIDE SEQUENCE [LARGE SCALE GENOMIC DNA]</scope>
    <source>
        <strain evidence="14">CGMCC 1.10971</strain>
    </source>
</reference>
<evidence type="ECO:0000256" key="10">
    <source>
        <dbReference type="ARBA" id="ARBA00023136"/>
    </source>
</evidence>
<dbReference type="STRING" id="1045558.SAMN05216175_10687"/>
<dbReference type="Gene3D" id="3.30.565.10">
    <property type="entry name" value="Histidine kinase-like ATPase, C-terminal domain"/>
    <property type="match status" value="1"/>
</dbReference>
<sequence length="737" mass="82624">MITALWHKINSSLRNKLLLLTLAPLILTAIGFAMLSAYWTSSYTDRQLYMKVRADLSVAQGTLDIMQQVQLNTLTQLATSFEFRTNLQLGNQRDIQVQLMQTRKGRQLDFLRFLPTKLITDIKDPALAPLLPRLYQGEPLKGLTVLDKKMLDLINVDLEQQAQISLTKTPRALPSNRLIEDNAMLIRTLLPVNDESGLLIGILDAGRILNNTTQAVDTIRDLVYGPGTLPEGGIGTVTLFLDDVRISTNVPQNPDISDNKQMSLQERAIGTRVSAEVHQHVMTQGLTWIDRAFVVNDWYISAYKPLVDLNNQRIGMIYTGFNEAPFNTIYYKTLFESGSLIGLIMLISGFVILRHTRLLLRPLARIHSVVTAVRDDGSIHLRIGKLNTSDELVDLARQFDAMLDLLENREQLILQAHDQLEVTVEKRTRSLRNRTEALKQHIRLLKTTRKKLLANEKLAVLGELTAGIAHEINNPAAVILGNIDLLVAELGDAVEPAQEEIDMVIRQVYRIRSLINNLLQYSRPNHYVDNYQSYQINQVIDDTLLLVSHALDKQQVGIEKYYTASCPVQVNYQQVQQVLVNLIINASHALTEPGKIQLHTADWVDKEKEHDESKGEVRGDVKGEVKGEVKGVVIQIKDKGQGIKEEDLQHIFDPFFTTKKGGTGLGLSVSYGIIRRHGGDIKVSSIPGEGTVFSVYLLRQANLSEDSEVEAILDGLTSAQRINRRIPRSQAHAAQPS</sequence>
<feature type="domain" description="HAMP" evidence="12">
    <location>
        <begin position="357"/>
        <end position="411"/>
    </location>
</feature>
<dbReference type="PANTHER" id="PTHR43065:SF22">
    <property type="entry name" value="HISTIDINE KINASE"/>
    <property type="match status" value="1"/>
</dbReference>
<evidence type="ECO:0000313" key="13">
    <source>
        <dbReference type="EMBL" id="SFG39126.1"/>
    </source>
</evidence>
<comment type="catalytic activity">
    <reaction evidence="1">
        <text>ATP + protein L-histidine = ADP + protein N-phospho-L-histidine.</text>
        <dbReference type="EC" id="2.7.13.3"/>
    </reaction>
</comment>
<comment type="subcellular location">
    <subcellularLocation>
        <location evidence="2">Cell membrane</location>
        <topology evidence="2">Multi-pass membrane protein</topology>
    </subcellularLocation>
</comment>
<dbReference type="SMART" id="SM00304">
    <property type="entry name" value="HAMP"/>
    <property type="match status" value="1"/>
</dbReference>
<dbReference type="InterPro" id="IPR005467">
    <property type="entry name" value="His_kinase_dom"/>
</dbReference>
<dbReference type="Gene3D" id="1.10.287.130">
    <property type="match status" value="1"/>
</dbReference>
<keyword evidence="10" id="KW-0472">Membrane</keyword>
<dbReference type="InterPro" id="IPR029151">
    <property type="entry name" value="Sensor-like_sf"/>
</dbReference>
<keyword evidence="4" id="KW-1003">Cell membrane</keyword>
<keyword evidence="14" id="KW-1185">Reference proteome</keyword>
<organism evidence="13 14">
    <name type="scientific">Neptunomonas qingdaonensis</name>
    <dbReference type="NCBI Taxonomy" id="1045558"/>
    <lineage>
        <taxon>Bacteria</taxon>
        <taxon>Pseudomonadati</taxon>
        <taxon>Pseudomonadota</taxon>
        <taxon>Gammaproteobacteria</taxon>
        <taxon>Oceanospirillales</taxon>
        <taxon>Oceanospirillaceae</taxon>
        <taxon>Neptunomonas</taxon>
    </lineage>
</organism>
<evidence type="ECO:0000256" key="2">
    <source>
        <dbReference type="ARBA" id="ARBA00004651"/>
    </source>
</evidence>
<dbReference type="SMART" id="SM00388">
    <property type="entry name" value="HisKA"/>
    <property type="match status" value="1"/>
</dbReference>
<dbReference type="PROSITE" id="PS50109">
    <property type="entry name" value="HIS_KIN"/>
    <property type="match status" value="1"/>
</dbReference>
<dbReference type="InterPro" id="IPR003660">
    <property type="entry name" value="HAMP_dom"/>
</dbReference>
<evidence type="ECO:0000259" key="11">
    <source>
        <dbReference type="PROSITE" id="PS50109"/>
    </source>
</evidence>
<keyword evidence="7" id="KW-0812">Transmembrane</keyword>
<evidence type="ECO:0000256" key="7">
    <source>
        <dbReference type="ARBA" id="ARBA00022692"/>
    </source>
</evidence>
<dbReference type="Pfam" id="PF00512">
    <property type="entry name" value="HisKA"/>
    <property type="match status" value="1"/>
</dbReference>